<feature type="compositionally biased region" description="Pro residues" evidence="1">
    <location>
        <begin position="1"/>
        <end position="16"/>
    </location>
</feature>
<name>A0A918FCL2_9ACTN</name>
<gene>
    <name evidence="2" type="ORF">GCM10010251_43230</name>
</gene>
<protein>
    <submittedName>
        <fullName evidence="2">Uncharacterized protein</fullName>
    </submittedName>
</protein>
<feature type="region of interest" description="Disordered" evidence="1">
    <location>
        <begin position="1"/>
        <end position="39"/>
    </location>
</feature>
<evidence type="ECO:0000313" key="2">
    <source>
        <dbReference type="EMBL" id="GGR22614.1"/>
    </source>
</evidence>
<comment type="caution">
    <text evidence="2">The sequence shown here is derived from an EMBL/GenBank/DDBJ whole genome shotgun (WGS) entry which is preliminary data.</text>
</comment>
<feature type="region of interest" description="Disordered" evidence="1">
    <location>
        <begin position="70"/>
        <end position="102"/>
    </location>
</feature>
<evidence type="ECO:0000313" key="3">
    <source>
        <dbReference type="Proteomes" id="UP000658320"/>
    </source>
</evidence>
<sequence>MVVPSRPGPPHRPGSPPDDQEAAPTPGTRADGRIERGNQTRRLILRRTVDVASVEGLEALSLGRLATELRLSKSGPGPRRRTPTRPGRALPAGTRPRPGHHPLALTVAALGREPEGRP</sequence>
<dbReference type="Gene3D" id="1.10.10.60">
    <property type="entry name" value="Homeodomain-like"/>
    <property type="match status" value="1"/>
</dbReference>
<keyword evidence="3" id="KW-1185">Reference proteome</keyword>
<organism evidence="2 3">
    <name type="scientific">Streptomyces aurantiogriseus</name>
    <dbReference type="NCBI Taxonomy" id="66870"/>
    <lineage>
        <taxon>Bacteria</taxon>
        <taxon>Bacillati</taxon>
        <taxon>Actinomycetota</taxon>
        <taxon>Actinomycetes</taxon>
        <taxon>Kitasatosporales</taxon>
        <taxon>Streptomycetaceae</taxon>
        <taxon>Streptomyces</taxon>
    </lineage>
</organism>
<reference evidence="2" key="2">
    <citation type="submission" date="2020-09" db="EMBL/GenBank/DDBJ databases">
        <authorList>
            <person name="Sun Q."/>
            <person name="Ohkuma M."/>
        </authorList>
    </citation>
    <scope>NUCLEOTIDE SEQUENCE</scope>
    <source>
        <strain evidence="2">JCM 4346</strain>
    </source>
</reference>
<proteinExistence type="predicted"/>
<dbReference type="EMBL" id="BMSX01000010">
    <property type="protein sequence ID" value="GGR22614.1"/>
    <property type="molecule type" value="Genomic_DNA"/>
</dbReference>
<dbReference type="Proteomes" id="UP000658320">
    <property type="component" value="Unassembled WGS sequence"/>
</dbReference>
<accession>A0A918FCL2</accession>
<dbReference type="AlphaFoldDB" id="A0A918FCL2"/>
<reference evidence="2" key="1">
    <citation type="journal article" date="2014" name="Int. J. Syst. Evol. Microbiol.">
        <title>Complete genome sequence of Corynebacterium casei LMG S-19264T (=DSM 44701T), isolated from a smear-ripened cheese.</title>
        <authorList>
            <consortium name="US DOE Joint Genome Institute (JGI-PGF)"/>
            <person name="Walter F."/>
            <person name="Albersmeier A."/>
            <person name="Kalinowski J."/>
            <person name="Ruckert C."/>
        </authorList>
    </citation>
    <scope>NUCLEOTIDE SEQUENCE</scope>
    <source>
        <strain evidence="2">JCM 4346</strain>
    </source>
</reference>
<evidence type="ECO:0000256" key="1">
    <source>
        <dbReference type="SAM" id="MobiDB-lite"/>
    </source>
</evidence>